<sequence>MDPAVLLLHTPPLNTPRRKVTVAHNRLQTCSERKRNKTSAQAGCT</sequence>
<dbReference type="EMBL" id="GBXM01015352">
    <property type="protein sequence ID" value="JAH93225.1"/>
    <property type="molecule type" value="Transcribed_RNA"/>
</dbReference>
<reference evidence="1" key="1">
    <citation type="submission" date="2014-11" db="EMBL/GenBank/DDBJ databases">
        <authorList>
            <person name="Amaro Gonzalez C."/>
        </authorList>
    </citation>
    <scope>NUCLEOTIDE SEQUENCE</scope>
</reference>
<reference evidence="1" key="2">
    <citation type="journal article" date="2015" name="Fish Shellfish Immunol.">
        <title>Early steps in the European eel (Anguilla anguilla)-Vibrio vulnificus interaction in the gills: Role of the RtxA13 toxin.</title>
        <authorList>
            <person name="Callol A."/>
            <person name="Pajuelo D."/>
            <person name="Ebbesson L."/>
            <person name="Teles M."/>
            <person name="MacKenzie S."/>
            <person name="Amaro C."/>
        </authorList>
    </citation>
    <scope>NUCLEOTIDE SEQUENCE</scope>
</reference>
<accession>A0A0E9WUN4</accession>
<name>A0A0E9WUN4_ANGAN</name>
<organism evidence="1">
    <name type="scientific">Anguilla anguilla</name>
    <name type="common">European freshwater eel</name>
    <name type="synonym">Muraena anguilla</name>
    <dbReference type="NCBI Taxonomy" id="7936"/>
    <lineage>
        <taxon>Eukaryota</taxon>
        <taxon>Metazoa</taxon>
        <taxon>Chordata</taxon>
        <taxon>Craniata</taxon>
        <taxon>Vertebrata</taxon>
        <taxon>Euteleostomi</taxon>
        <taxon>Actinopterygii</taxon>
        <taxon>Neopterygii</taxon>
        <taxon>Teleostei</taxon>
        <taxon>Anguilliformes</taxon>
        <taxon>Anguillidae</taxon>
        <taxon>Anguilla</taxon>
    </lineage>
</organism>
<dbReference type="AlphaFoldDB" id="A0A0E9WUN4"/>
<protein>
    <submittedName>
        <fullName evidence="1">Uncharacterized protein</fullName>
    </submittedName>
</protein>
<evidence type="ECO:0000313" key="1">
    <source>
        <dbReference type="EMBL" id="JAH93225.1"/>
    </source>
</evidence>
<proteinExistence type="predicted"/>